<evidence type="ECO:0000256" key="13">
    <source>
        <dbReference type="ARBA" id="ARBA00023136"/>
    </source>
</evidence>
<dbReference type="InterPro" id="IPR036097">
    <property type="entry name" value="HisK_dim/P_sf"/>
</dbReference>
<evidence type="ECO:0000256" key="2">
    <source>
        <dbReference type="ARBA" id="ARBA00004651"/>
    </source>
</evidence>
<proteinExistence type="predicted"/>
<dbReference type="SUPFAM" id="SSF55874">
    <property type="entry name" value="ATPase domain of HSP90 chaperone/DNA topoisomerase II/histidine kinase"/>
    <property type="match status" value="1"/>
</dbReference>
<protein>
    <recommendedName>
        <fullName evidence="3">histidine kinase</fullName>
        <ecNumber evidence="3">2.7.13.3</ecNumber>
    </recommendedName>
</protein>
<dbReference type="PROSITE" id="PS50109">
    <property type="entry name" value="HIS_KIN"/>
    <property type="match status" value="1"/>
</dbReference>
<keyword evidence="9 17" id="KW-0418">Kinase</keyword>
<dbReference type="RefSeq" id="WP_243550404.1">
    <property type="nucleotide sequence ID" value="NZ_CP094532.1"/>
</dbReference>
<dbReference type="PANTHER" id="PTHR45528:SF1">
    <property type="entry name" value="SENSOR HISTIDINE KINASE CPXA"/>
    <property type="match status" value="1"/>
</dbReference>
<dbReference type="SUPFAM" id="SSF158472">
    <property type="entry name" value="HAMP domain-like"/>
    <property type="match status" value="1"/>
</dbReference>
<dbReference type="Gene3D" id="1.10.287.130">
    <property type="match status" value="1"/>
</dbReference>
<dbReference type="EC" id="2.7.13.3" evidence="3"/>
<dbReference type="Proteomes" id="UP000831460">
    <property type="component" value="Chromosome"/>
</dbReference>
<evidence type="ECO:0000256" key="12">
    <source>
        <dbReference type="ARBA" id="ARBA00023012"/>
    </source>
</evidence>
<evidence type="ECO:0000313" key="18">
    <source>
        <dbReference type="Proteomes" id="UP000831460"/>
    </source>
</evidence>
<sequence>MNIKNKIALNLSLLFSVFLGLLLIIIYLFFAEFRKDEFVDILKDRISTVANYFDEDGDKGVDVSKIYNTPTYSIQQEEILVFNEKFDLIYSSLKDQTVNWDRADLEAMKIDGVVYHSDKNSEVYGEKIKKNYFLIESADILGKEKLSYLGTLMFVSFLVASALVWVLSFLFARKMMAPLDIFQEKITRISASNLTDRLPETDKKDEINLLAKVFNTMLGRIDKSYSSQKEFTASASHEIKTPLTRMAFQLENLSELVKENPETKKYIRGISDEVYQLSDTVNSLLLLSKLEEEHLNEEFADVRMDEVVFDAFENVRKNFPDFELNFNISEENDSGDLTVKGIKPLLDIVFINLFKNACLYSHKHEVEVEIGENETMLTAKIKSHGDLISEEDSQRIFNAFKRGETSSQKSGSGLGLRICKRILDFHHAKISYQAEAPNSNIFIIEFPLT</sequence>
<evidence type="ECO:0000256" key="4">
    <source>
        <dbReference type="ARBA" id="ARBA00022475"/>
    </source>
</evidence>
<comment type="subcellular location">
    <subcellularLocation>
        <location evidence="2">Cell membrane</location>
        <topology evidence="2">Multi-pass membrane protein</topology>
    </subcellularLocation>
</comment>
<feature type="transmembrane region" description="Helical" evidence="14">
    <location>
        <begin position="7"/>
        <end position="30"/>
    </location>
</feature>
<dbReference type="CDD" id="cd06225">
    <property type="entry name" value="HAMP"/>
    <property type="match status" value="1"/>
</dbReference>
<evidence type="ECO:0000256" key="7">
    <source>
        <dbReference type="ARBA" id="ARBA00022692"/>
    </source>
</evidence>
<dbReference type="SMART" id="SM00304">
    <property type="entry name" value="HAMP"/>
    <property type="match status" value="1"/>
</dbReference>
<reference evidence="17 18" key="1">
    <citation type="submission" date="2022-03" db="EMBL/GenBank/DDBJ databases">
        <title>Chryseobacterium sp. isolated from particulate matters in swine house.</title>
        <authorList>
            <person name="Won M."/>
            <person name="Kim S.-J."/>
            <person name="Kwon S.-W."/>
        </authorList>
    </citation>
    <scope>NUCLEOTIDE SEQUENCE [LARGE SCALE GENOMIC DNA]</scope>
    <source>
        <strain evidence="17 18">SC2-2</strain>
    </source>
</reference>
<evidence type="ECO:0000256" key="6">
    <source>
        <dbReference type="ARBA" id="ARBA00022679"/>
    </source>
</evidence>
<feature type="transmembrane region" description="Helical" evidence="14">
    <location>
        <begin position="148"/>
        <end position="172"/>
    </location>
</feature>
<dbReference type="Pfam" id="PF00672">
    <property type="entry name" value="HAMP"/>
    <property type="match status" value="1"/>
</dbReference>
<dbReference type="SMART" id="SM00388">
    <property type="entry name" value="HisKA"/>
    <property type="match status" value="1"/>
</dbReference>
<keyword evidence="10" id="KW-0067">ATP-binding</keyword>
<dbReference type="InterPro" id="IPR050398">
    <property type="entry name" value="HssS/ArlS-like"/>
</dbReference>
<evidence type="ECO:0000256" key="10">
    <source>
        <dbReference type="ARBA" id="ARBA00022840"/>
    </source>
</evidence>
<dbReference type="Gene3D" id="3.30.565.10">
    <property type="entry name" value="Histidine kinase-like ATPase, C-terminal domain"/>
    <property type="match status" value="1"/>
</dbReference>
<comment type="catalytic activity">
    <reaction evidence="1">
        <text>ATP + protein L-histidine = ADP + protein N-phospho-L-histidine.</text>
        <dbReference type="EC" id="2.7.13.3"/>
    </reaction>
</comment>
<dbReference type="Pfam" id="PF02518">
    <property type="entry name" value="HATPase_c"/>
    <property type="match status" value="1"/>
</dbReference>
<evidence type="ECO:0000259" key="15">
    <source>
        <dbReference type="PROSITE" id="PS50109"/>
    </source>
</evidence>
<evidence type="ECO:0000256" key="9">
    <source>
        <dbReference type="ARBA" id="ARBA00022777"/>
    </source>
</evidence>
<dbReference type="GO" id="GO:0016301">
    <property type="term" value="F:kinase activity"/>
    <property type="evidence" value="ECO:0007669"/>
    <property type="project" value="UniProtKB-KW"/>
</dbReference>
<dbReference type="InterPro" id="IPR005467">
    <property type="entry name" value="His_kinase_dom"/>
</dbReference>
<dbReference type="InterPro" id="IPR003594">
    <property type="entry name" value="HATPase_dom"/>
</dbReference>
<dbReference type="SUPFAM" id="SSF47384">
    <property type="entry name" value="Homodimeric domain of signal transducing histidine kinase"/>
    <property type="match status" value="1"/>
</dbReference>
<evidence type="ECO:0000259" key="16">
    <source>
        <dbReference type="PROSITE" id="PS50885"/>
    </source>
</evidence>
<evidence type="ECO:0000256" key="11">
    <source>
        <dbReference type="ARBA" id="ARBA00022989"/>
    </source>
</evidence>
<keyword evidence="13 14" id="KW-0472">Membrane</keyword>
<feature type="domain" description="HAMP" evidence="16">
    <location>
        <begin position="173"/>
        <end position="226"/>
    </location>
</feature>
<keyword evidence="11 14" id="KW-1133">Transmembrane helix</keyword>
<dbReference type="InterPro" id="IPR003661">
    <property type="entry name" value="HisK_dim/P_dom"/>
</dbReference>
<dbReference type="Pfam" id="PF00512">
    <property type="entry name" value="HisKA"/>
    <property type="match status" value="1"/>
</dbReference>
<organism evidence="17 18">
    <name type="scientific">Chryseobacterium suipulveris</name>
    <dbReference type="NCBI Taxonomy" id="2929800"/>
    <lineage>
        <taxon>Bacteria</taxon>
        <taxon>Pseudomonadati</taxon>
        <taxon>Bacteroidota</taxon>
        <taxon>Flavobacteriia</taxon>
        <taxon>Flavobacteriales</taxon>
        <taxon>Weeksellaceae</taxon>
        <taxon>Chryseobacterium group</taxon>
        <taxon>Chryseobacterium</taxon>
    </lineage>
</organism>
<evidence type="ECO:0000256" key="3">
    <source>
        <dbReference type="ARBA" id="ARBA00012438"/>
    </source>
</evidence>
<dbReference type="Gene3D" id="6.10.340.10">
    <property type="match status" value="1"/>
</dbReference>
<dbReference type="InterPro" id="IPR003660">
    <property type="entry name" value="HAMP_dom"/>
</dbReference>
<keyword evidence="18" id="KW-1185">Reference proteome</keyword>
<dbReference type="EMBL" id="CP094532">
    <property type="protein sequence ID" value="UOE41594.1"/>
    <property type="molecule type" value="Genomic_DNA"/>
</dbReference>
<evidence type="ECO:0000256" key="14">
    <source>
        <dbReference type="SAM" id="Phobius"/>
    </source>
</evidence>
<accession>A0ABY4BS45</accession>
<name>A0ABY4BS45_9FLAO</name>
<gene>
    <name evidence="17" type="ORF">MTP09_02860</name>
</gene>
<keyword evidence="5" id="KW-0597">Phosphoprotein</keyword>
<evidence type="ECO:0000256" key="8">
    <source>
        <dbReference type="ARBA" id="ARBA00022741"/>
    </source>
</evidence>
<feature type="domain" description="Histidine kinase" evidence="15">
    <location>
        <begin position="234"/>
        <end position="449"/>
    </location>
</feature>
<evidence type="ECO:0000313" key="17">
    <source>
        <dbReference type="EMBL" id="UOE41594.1"/>
    </source>
</evidence>
<keyword evidence="12" id="KW-0902">Two-component regulatory system</keyword>
<keyword evidence="6" id="KW-0808">Transferase</keyword>
<dbReference type="PROSITE" id="PS50885">
    <property type="entry name" value="HAMP"/>
    <property type="match status" value="1"/>
</dbReference>
<dbReference type="PANTHER" id="PTHR45528">
    <property type="entry name" value="SENSOR HISTIDINE KINASE CPXA"/>
    <property type="match status" value="1"/>
</dbReference>
<dbReference type="SMART" id="SM00387">
    <property type="entry name" value="HATPase_c"/>
    <property type="match status" value="1"/>
</dbReference>
<dbReference type="CDD" id="cd00082">
    <property type="entry name" value="HisKA"/>
    <property type="match status" value="1"/>
</dbReference>
<evidence type="ECO:0000256" key="1">
    <source>
        <dbReference type="ARBA" id="ARBA00000085"/>
    </source>
</evidence>
<dbReference type="InterPro" id="IPR036890">
    <property type="entry name" value="HATPase_C_sf"/>
</dbReference>
<keyword evidence="4" id="KW-1003">Cell membrane</keyword>
<keyword evidence="7 14" id="KW-0812">Transmembrane</keyword>
<keyword evidence="8" id="KW-0547">Nucleotide-binding</keyword>
<evidence type="ECO:0000256" key="5">
    <source>
        <dbReference type="ARBA" id="ARBA00022553"/>
    </source>
</evidence>